<name>A0ABP7F2I8_9FLAO</name>
<protein>
    <recommendedName>
        <fullName evidence="4">DUF4595 domain-containing protein</fullName>
    </recommendedName>
</protein>
<dbReference type="RefSeq" id="WP_278022634.1">
    <property type="nucleotide sequence ID" value="NZ_BAABDT010000001.1"/>
</dbReference>
<proteinExistence type="predicted"/>
<evidence type="ECO:0000313" key="3">
    <source>
        <dbReference type="Proteomes" id="UP001501367"/>
    </source>
</evidence>
<dbReference type="EMBL" id="BAABDT010000001">
    <property type="protein sequence ID" value="GAA3729560.1"/>
    <property type="molecule type" value="Genomic_DNA"/>
</dbReference>
<reference evidence="3" key="1">
    <citation type="journal article" date="2019" name="Int. J. Syst. Evol. Microbiol.">
        <title>The Global Catalogue of Microorganisms (GCM) 10K type strain sequencing project: providing services to taxonomists for standard genome sequencing and annotation.</title>
        <authorList>
            <consortium name="The Broad Institute Genomics Platform"/>
            <consortium name="The Broad Institute Genome Sequencing Center for Infectious Disease"/>
            <person name="Wu L."/>
            <person name="Ma J."/>
        </authorList>
    </citation>
    <scope>NUCLEOTIDE SEQUENCE [LARGE SCALE GENOMIC DNA]</scope>
    <source>
        <strain evidence="3">JCM 17336</strain>
    </source>
</reference>
<keyword evidence="3" id="KW-1185">Reference proteome</keyword>
<evidence type="ECO:0000256" key="1">
    <source>
        <dbReference type="SAM" id="SignalP"/>
    </source>
</evidence>
<gene>
    <name evidence="2" type="ORF">GCM10022422_09620</name>
</gene>
<evidence type="ECO:0000313" key="2">
    <source>
        <dbReference type="EMBL" id="GAA3729560.1"/>
    </source>
</evidence>
<feature type="signal peptide" evidence="1">
    <location>
        <begin position="1"/>
        <end position="20"/>
    </location>
</feature>
<feature type="chain" id="PRO_5046178395" description="DUF4595 domain-containing protein" evidence="1">
    <location>
        <begin position="21"/>
        <end position="268"/>
    </location>
</feature>
<dbReference type="PROSITE" id="PS51257">
    <property type="entry name" value="PROKAR_LIPOPROTEIN"/>
    <property type="match status" value="1"/>
</dbReference>
<organism evidence="2 3">
    <name type="scientific">Flavobacterium ginsengisoli</name>
    <dbReference type="NCBI Taxonomy" id="871694"/>
    <lineage>
        <taxon>Bacteria</taxon>
        <taxon>Pseudomonadati</taxon>
        <taxon>Bacteroidota</taxon>
        <taxon>Flavobacteriia</taxon>
        <taxon>Flavobacteriales</taxon>
        <taxon>Flavobacteriaceae</taxon>
        <taxon>Flavobacterium</taxon>
    </lineage>
</organism>
<evidence type="ECO:0008006" key="4">
    <source>
        <dbReference type="Google" id="ProtNLM"/>
    </source>
</evidence>
<dbReference type="Proteomes" id="UP001501367">
    <property type="component" value="Unassembled WGS sequence"/>
</dbReference>
<sequence length="268" mass="29704">MKKILCLFGALALVLTSCSSDDNQDGGAILPKTIKYFSVAYPSENSTYLATYNGTKIVSMKDEAGRTDYTYDGNLVVKEINYDTESGKDIISDITTYKYTNGKLTESTYAEGFSTAFPNGEYKSRIVFTHNADGTVKRERYNVNGTTGAETKSVYSEVLTFANGNLVKSVQTESETGNVFTAQYEYDNKNNPFKNITGFNLLIDHSEGEGSVYSSVNNVVKYTASYSNEEGARVYKSELVYDANNFPTKITNYKDDGTTAAESKEFFY</sequence>
<keyword evidence="1" id="KW-0732">Signal</keyword>
<comment type="caution">
    <text evidence="2">The sequence shown here is derived from an EMBL/GenBank/DDBJ whole genome shotgun (WGS) entry which is preliminary data.</text>
</comment>
<accession>A0ABP7F2I8</accession>